<name>A0A7T8JZ91_CALRO</name>
<dbReference type="Proteomes" id="UP000595437">
    <property type="component" value="Chromosome 10"/>
</dbReference>
<dbReference type="Pfam" id="PF21787">
    <property type="entry name" value="TNP-like_RNaseH_N"/>
    <property type="match status" value="1"/>
</dbReference>
<organism evidence="2 3">
    <name type="scientific">Caligus rogercresseyi</name>
    <name type="common">Sea louse</name>
    <dbReference type="NCBI Taxonomy" id="217165"/>
    <lineage>
        <taxon>Eukaryota</taxon>
        <taxon>Metazoa</taxon>
        <taxon>Ecdysozoa</taxon>
        <taxon>Arthropoda</taxon>
        <taxon>Crustacea</taxon>
        <taxon>Multicrustacea</taxon>
        <taxon>Hexanauplia</taxon>
        <taxon>Copepoda</taxon>
        <taxon>Siphonostomatoida</taxon>
        <taxon>Caligidae</taxon>
        <taxon>Caligus</taxon>
    </lineage>
</organism>
<dbReference type="EMBL" id="CP045899">
    <property type="protein sequence ID" value="QQP40737.1"/>
    <property type="molecule type" value="Genomic_DNA"/>
</dbReference>
<dbReference type="AlphaFoldDB" id="A0A7T8JZ91"/>
<evidence type="ECO:0000313" key="3">
    <source>
        <dbReference type="Proteomes" id="UP000595437"/>
    </source>
</evidence>
<dbReference type="InterPro" id="IPR048365">
    <property type="entry name" value="TNP-like_RNaseH_N"/>
</dbReference>
<feature type="non-terminal residue" evidence="2">
    <location>
        <position position="1"/>
    </location>
</feature>
<sequence>ISSLDSKDRIVSIIIDEVYSSQRVEFVGGKLYGYVDNVPTKTVLCFMIKSVLGRYNDVVAMVPLSKIDSKIMEQWFFKVLKLVTEVGFRAVAILTDGHSVNNKFFRDELGNGSIPLYIENPFSIIKEKMSSRTKDGLSSETFLAAIQTSRGLAELSKYLLNEGQVKYILLRKINSDPLEKRFGWYRQLGGGNYFLNCRQFLESEKKIRINSLLMTNIQSFLHFGIL</sequence>
<accession>A0A7T8JZ91</accession>
<dbReference type="OrthoDB" id="5970031at2759"/>
<protein>
    <submittedName>
        <fullName evidence="2">LOC101234274</fullName>
    </submittedName>
</protein>
<evidence type="ECO:0000313" key="2">
    <source>
        <dbReference type="EMBL" id="QQP40737.1"/>
    </source>
</evidence>
<evidence type="ECO:0000259" key="1">
    <source>
        <dbReference type="Pfam" id="PF21787"/>
    </source>
</evidence>
<gene>
    <name evidence="2" type="ORF">FKW44_014885</name>
</gene>
<feature type="domain" description="Transposable element P transposase-like RNase H" evidence="1">
    <location>
        <begin position="3"/>
        <end position="106"/>
    </location>
</feature>
<proteinExistence type="predicted"/>
<keyword evidence="3" id="KW-1185">Reference proteome</keyword>
<reference evidence="3" key="1">
    <citation type="submission" date="2021-01" db="EMBL/GenBank/DDBJ databases">
        <title>Caligus Genome Assembly.</title>
        <authorList>
            <person name="Gallardo-Escarate C."/>
        </authorList>
    </citation>
    <scope>NUCLEOTIDE SEQUENCE [LARGE SCALE GENOMIC DNA]</scope>
</reference>